<feature type="transmembrane region" description="Helical" evidence="1">
    <location>
        <begin position="77"/>
        <end position="97"/>
    </location>
</feature>
<dbReference type="AlphaFoldDB" id="A0A7G5FGZ6"/>
<evidence type="ECO:0000313" key="3">
    <source>
        <dbReference type="Proteomes" id="UP000515570"/>
    </source>
</evidence>
<keyword evidence="1" id="KW-1133">Transmembrane helix</keyword>
<evidence type="ECO:0000256" key="1">
    <source>
        <dbReference type="SAM" id="Phobius"/>
    </source>
</evidence>
<dbReference type="Proteomes" id="UP000515570">
    <property type="component" value="Chromosome"/>
</dbReference>
<keyword evidence="1" id="KW-0812">Transmembrane</keyword>
<organism evidence="2 3">
    <name type="scientific">Corynebacterium hindlerae</name>
    <dbReference type="NCBI Taxonomy" id="699041"/>
    <lineage>
        <taxon>Bacteria</taxon>
        <taxon>Bacillati</taxon>
        <taxon>Actinomycetota</taxon>
        <taxon>Actinomycetes</taxon>
        <taxon>Mycobacteriales</taxon>
        <taxon>Corynebacteriaceae</taxon>
        <taxon>Corynebacterium</taxon>
    </lineage>
</organism>
<name>A0A7G5FGZ6_9CORY</name>
<proteinExistence type="predicted"/>
<reference evidence="2 3" key="1">
    <citation type="submission" date="2020-07" db="EMBL/GenBank/DDBJ databases">
        <title>non toxigenic Corynebacterium sp. nov from a clinical source.</title>
        <authorList>
            <person name="Bernier A.-M."/>
            <person name="Bernard K."/>
        </authorList>
    </citation>
    <scope>NUCLEOTIDE SEQUENCE [LARGE SCALE GENOMIC DNA]</scope>
    <source>
        <strain evidence="3">NML 93-0612</strain>
    </source>
</reference>
<feature type="transmembrane region" description="Helical" evidence="1">
    <location>
        <begin position="104"/>
        <end position="124"/>
    </location>
</feature>
<feature type="transmembrane region" description="Helical" evidence="1">
    <location>
        <begin position="46"/>
        <end position="65"/>
    </location>
</feature>
<accession>A0A7G5FGZ6</accession>
<feature type="transmembrane region" description="Helical" evidence="1">
    <location>
        <begin position="136"/>
        <end position="160"/>
    </location>
</feature>
<protein>
    <submittedName>
        <fullName evidence="2">Uncharacterized protein</fullName>
    </submittedName>
</protein>
<evidence type="ECO:0000313" key="2">
    <source>
        <dbReference type="EMBL" id="QMV85887.1"/>
    </source>
</evidence>
<dbReference type="RefSeq" id="WP_182386704.1">
    <property type="nucleotide sequence ID" value="NZ_CP059833.1"/>
</dbReference>
<keyword evidence="1" id="KW-0472">Membrane</keyword>
<keyword evidence="3" id="KW-1185">Reference proteome</keyword>
<sequence length="167" mass="17680">MAISNAWPALRFTGFFGWPSTLVVVLAFVVLRALDSTLTPRPKPLGSAAVAILGLLAGAATVAVGTLPPVALVGRNAVFIVPPVLSVAVFLLLACYVKHFHSGVLLAFWATFCGFIWADTMWLYSWDETGQSGVGVFLFIIGATTVALLLAVVLGIRAAVLRRQALQ</sequence>
<dbReference type="EMBL" id="CP059833">
    <property type="protein sequence ID" value="QMV85887.1"/>
    <property type="molecule type" value="Genomic_DNA"/>
</dbReference>
<feature type="transmembrane region" description="Helical" evidence="1">
    <location>
        <begin position="15"/>
        <end position="34"/>
    </location>
</feature>
<gene>
    <name evidence="2" type="ORF">HW450_03950</name>
</gene>